<reference evidence="2 3" key="1">
    <citation type="submission" date="2021-03" db="EMBL/GenBank/DDBJ databases">
        <title>Haloterrigena longa sp. nov. and Haloterrigena limicola sp. nov., extremely halophilic archaea isolated from a salt lake.</title>
        <authorList>
            <person name="Henglin C."/>
        </authorList>
    </citation>
    <scope>NUCLEOTIDE SEQUENCE [LARGE SCALE GENOMIC DNA]</scope>
    <source>
        <strain evidence="2 3">KZCA68</strain>
    </source>
</reference>
<feature type="region of interest" description="Disordered" evidence="1">
    <location>
        <begin position="23"/>
        <end position="46"/>
    </location>
</feature>
<gene>
    <name evidence="2" type="ORF">J0X25_09160</name>
</gene>
<evidence type="ECO:0000313" key="2">
    <source>
        <dbReference type="EMBL" id="QSX01101.1"/>
    </source>
</evidence>
<dbReference type="EMBL" id="CP071462">
    <property type="protein sequence ID" value="QSX01101.1"/>
    <property type="molecule type" value="Genomic_DNA"/>
</dbReference>
<name>A0A8A2VK58_9EURY</name>
<feature type="compositionally biased region" description="Acidic residues" evidence="1">
    <location>
        <begin position="27"/>
        <end position="40"/>
    </location>
</feature>
<sequence length="171" mass="19635">MTRMIKTGKQHIYIRYVERAEASRGDEDADDEADEEDTGSDGEPSASDNYFFKYQYELFSFGAILGFLHDEKVDADAAYGQDIRRVEDISDDNKHRQTIDFITKVVQLEEGMEEDDAWEEVLRYADAGVARFDEETDDDLDFVRFVEDASEDLWRERFTDAIGTPGDVGTL</sequence>
<dbReference type="KEGG" id="hakz:J0X25_09160"/>
<protein>
    <submittedName>
        <fullName evidence="2">Uncharacterized protein</fullName>
    </submittedName>
</protein>
<dbReference type="AlphaFoldDB" id="A0A8A2VK58"/>
<keyword evidence="3" id="KW-1185">Reference proteome</keyword>
<organism evidence="2 3">
    <name type="scientific">Haloterrigena alkaliphila</name>
    <dbReference type="NCBI Taxonomy" id="2816475"/>
    <lineage>
        <taxon>Archaea</taxon>
        <taxon>Methanobacteriati</taxon>
        <taxon>Methanobacteriota</taxon>
        <taxon>Stenosarchaea group</taxon>
        <taxon>Halobacteria</taxon>
        <taxon>Halobacteriales</taxon>
        <taxon>Natrialbaceae</taxon>
        <taxon>Haloterrigena</taxon>
    </lineage>
</organism>
<accession>A0A8A2VK58</accession>
<proteinExistence type="predicted"/>
<evidence type="ECO:0000313" key="3">
    <source>
        <dbReference type="Proteomes" id="UP000663203"/>
    </source>
</evidence>
<evidence type="ECO:0000256" key="1">
    <source>
        <dbReference type="SAM" id="MobiDB-lite"/>
    </source>
</evidence>
<dbReference type="Proteomes" id="UP000663203">
    <property type="component" value="Chromosome"/>
</dbReference>